<evidence type="ECO:0000256" key="5">
    <source>
        <dbReference type="SAM" id="SignalP"/>
    </source>
</evidence>
<dbReference type="AlphaFoldDB" id="A0A3A9WRF0"/>
<evidence type="ECO:0000313" key="8">
    <source>
        <dbReference type="EMBL" id="RKN25833.1"/>
    </source>
</evidence>
<dbReference type="EMBL" id="RBDY01000003">
    <property type="protein sequence ID" value="RKN25833.1"/>
    <property type="molecule type" value="Genomic_DNA"/>
</dbReference>
<evidence type="ECO:0000259" key="6">
    <source>
        <dbReference type="PROSITE" id="PS50983"/>
    </source>
</evidence>
<accession>A0A3A9WRF0</accession>
<evidence type="ECO:0000256" key="4">
    <source>
        <dbReference type="ARBA" id="ARBA00022729"/>
    </source>
</evidence>
<dbReference type="InterPro" id="IPR051313">
    <property type="entry name" value="Bact_iron-sidero_bind"/>
</dbReference>
<comment type="subcellular location">
    <subcellularLocation>
        <location evidence="1">Cell envelope</location>
    </subcellularLocation>
</comment>
<feature type="chain" id="PRO_5038830299" evidence="5">
    <location>
        <begin position="20"/>
        <end position="328"/>
    </location>
</feature>
<dbReference type="Proteomes" id="UP000268652">
    <property type="component" value="Unassembled WGS sequence"/>
</dbReference>
<comment type="similarity">
    <text evidence="2">Belongs to the bacterial solute-binding protein 8 family.</text>
</comment>
<evidence type="ECO:0000256" key="2">
    <source>
        <dbReference type="ARBA" id="ARBA00008814"/>
    </source>
</evidence>
<dbReference type="Pfam" id="PF01497">
    <property type="entry name" value="Peripla_BP_2"/>
    <property type="match status" value="1"/>
</dbReference>
<keyword evidence="4 5" id="KW-0732">Signal</keyword>
<dbReference type="InterPro" id="IPR002491">
    <property type="entry name" value="ABC_transptr_periplasmic_BD"/>
</dbReference>
<evidence type="ECO:0000256" key="3">
    <source>
        <dbReference type="ARBA" id="ARBA00022448"/>
    </source>
</evidence>
<comment type="caution">
    <text evidence="7">The sequence shown here is derived from an EMBL/GenBank/DDBJ whole genome shotgun (WGS) entry which is preliminary data.</text>
</comment>
<dbReference type="Proteomes" id="UP000275024">
    <property type="component" value="Unassembled WGS sequence"/>
</dbReference>
<dbReference type="PROSITE" id="PS50983">
    <property type="entry name" value="FE_B12_PBP"/>
    <property type="match status" value="1"/>
</dbReference>
<keyword evidence="3" id="KW-0813">Transport</keyword>
<dbReference type="PROSITE" id="PS51257">
    <property type="entry name" value="PROKAR_LIPOPROTEIN"/>
    <property type="match status" value="1"/>
</dbReference>
<feature type="signal peptide" evidence="5">
    <location>
        <begin position="1"/>
        <end position="19"/>
    </location>
</feature>
<keyword evidence="9" id="KW-1185">Reference proteome</keyword>
<name>A0A3A9WRF0_9ACTN</name>
<evidence type="ECO:0000313" key="9">
    <source>
        <dbReference type="Proteomes" id="UP000268652"/>
    </source>
</evidence>
<dbReference type="OrthoDB" id="9793175at2"/>
<protein>
    <submittedName>
        <fullName evidence="7">Iron-siderophore ABC transporter substrate-binding protein</fullName>
    </submittedName>
</protein>
<gene>
    <name evidence="8" type="ORF">D7318_06150</name>
    <name evidence="7" type="ORF">D7319_04330</name>
</gene>
<dbReference type="GO" id="GO:0030288">
    <property type="term" value="C:outer membrane-bounded periplasmic space"/>
    <property type="evidence" value="ECO:0007669"/>
    <property type="project" value="TreeGrafter"/>
</dbReference>
<evidence type="ECO:0000313" key="7">
    <source>
        <dbReference type="EMBL" id="RKN12114.1"/>
    </source>
</evidence>
<dbReference type="RefSeq" id="WP_120695847.1">
    <property type="nucleotide sequence ID" value="NZ_RBDX01000002.1"/>
</dbReference>
<evidence type="ECO:0000256" key="1">
    <source>
        <dbReference type="ARBA" id="ARBA00004196"/>
    </source>
</evidence>
<proteinExistence type="inferred from homology"/>
<evidence type="ECO:0000313" key="10">
    <source>
        <dbReference type="Proteomes" id="UP000275024"/>
    </source>
</evidence>
<dbReference type="Gene3D" id="3.40.50.1980">
    <property type="entry name" value="Nitrogenase molybdenum iron protein domain"/>
    <property type="match status" value="2"/>
</dbReference>
<sequence length="328" mass="34164">MRYTTASVLSAVALAATLAACGTTDDPADDEEAPESSAESITLTDARGEEITLEGPAVNVAGTEWNVIEYLISLGVQPVGVSDIEGFEKWNNSVELAPEATDIGTRGEPSLDTLATLDLDAVFVTDQLVEGAVEQIEENTPVIVVPGGDAEDPIGQMWDNLDLVARATGTEDRAAGLREQFDAAVADGRSSLAEAGAEGSTVAFSDAYQAGETITIRPFGEGSLIGGVLAELGFVNAWGTVEGLEFDPVYGLGATDVEGLAQLPDDSAFWYIGGAGETDPFAETLSDNSLWTSLPFSADAVRLPDSIWMFGGPVSMIQFVDAAVETAS</sequence>
<dbReference type="GO" id="GO:1901678">
    <property type="term" value="P:iron coordination entity transport"/>
    <property type="evidence" value="ECO:0007669"/>
    <property type="project" value="UniProtKB-ARBA"/>
</dbReference>
<organism evidence="7 10">
    <name type="scientific">Streptomyces radicis</name>
    <dbReference type="NCBI Taxonomy" id="1750517"/>
    <lineage>
        <taxon>Bacteria</taxon>
        <taxon>Bacillati</taxon>
        <taxon>Actinomycetota</taxon>
        <taxon>Actinomycetes</taxon>
        <taxon>Kitasatosporales</taxon>
        <taxon>Streptomycetaceae</taxon>
        <taxon>Streptomyces</taxon>
    </lineage>
</organism>
<dbReference type="PANTHER" id="PTHR30532">
    <property type="entry name" value="IRON III DICITRATE-BINDING PERIPLASMIC PROTEIN"/>
    <property type="match status" value="1"/>
</dbReference>
<dbReference type="PANTHER" id="PTHR30532:SF1">
    <property type="entry name" value="IRON(3+)-HYDROXAMATE-BINDING PROTEIN FHUD"/>
    <property type="match status" value="1"/>
</dbReference>
<dbReference type="EMBL" id="RBDX01000002">
    <property type="protein sequence ID" value="RKN12114.1"/>
    <property type="molecule type" value="Genomic_DNA"/>
</dbReference>
<feature type="domain" description="Fe/B12 periplasmic-binding" evidence="6">
    <location>
        <begin position="59"/>
        <end position="328"/>
    </location>
</feature>
<reference evidence="9 10" key="1">
    <citation type="submission" date="2018-09" db="EMBL/GenBank/DDBJ databases">
        <title>Streptomyces sp. nov. DS1-2, an endophytic actinomycete isolated from roots of Dendrobium scabrilingue.</title>
        <authorList>
            <person name="Kuncharoen N."/>
            <person name="Kudo T."/>
            <person name="Ohkuma M."/>
            <person name="Yuki M."/>
            <person name="Tanasupawat S."/>
        </authorList>
    </citation>
    <scope>NUCLEOTIDE SEQUENCE [LARGE SCALE GENOMIC DNA]</scope>
    <source>
        <strain evidence="7 10">AZ1-7</strain>
        <strain evidence="8 9">DS1-2</strain>
    </source>
</reference>
<dbReference type="SUPFAM" id="SSF53807">
    <property type="entry name" value="Helical backbone' metal receptor"/>
    <property type="match status" value="1"/>
</dbReference>